<evidence type="ECO:0000313" key="4">
    <source>
        <dbReference type="EMBL" id="RPF53418.1"/>
    </source>
</evidence>
<evidence type="ECO:0000313" key="5">
    <source>
        <dbReference type="Proteomes" id="UP000276443"/>
    </source>
</evidence>
<keyword evidence="5" id="KW-1185">Reference proteome</keyword>
<proteinExistence type="inferred from homology"/>
<dbReference type="CDD" id="cd01518">
    <property type="entry name" value="RHOD_YceA"/>
    <property type="match status" value="1"/>
</dbReference>
<dbReference type="Pfam" id="PF12368">
    <property type="entry name" value="Rhodanese_C"/>
    <property type="match status" value="1"/>
</dbReference>
<gene>
    <name evidence="2" type="primary">trhO</name>
    <name evidence="4" type="ORF">EDC24_1917</name>
</gene>
<dbReference type="AlphaFoldDB" id="A0A3N5BUH0"/>
<dbReference type="Gene3D" id="3.30.70.100">
    <property type="match status" value="1"/>
</dbReference>
<dbReference type="GO" id="GO:0006400">
    <property type="term" value="P:tRNA modification"/>
    <property type="evidence" value="ECO:0007669"/>
    <property type="project" value="UniProtKB-UniRule"/>
</dbReference>
<name>A0A3N5BUH0_9BACI</name>
<evidence type="ECO:0000259" key="3">
    <source>
        <dbReference type="PROSITE" id="PS50206"/>
    </source>
</evidence>
<dbReference type="InterPro" id="IPR001763">
    <property type="entry name" value="Rhodanese-like_dom"/>
</dbReference>
<dbReference type="GO" id="GO:0016705">
    <property type="term" value="F:oxidoreductase activity, acting on paired donors, with incorporation or reduction of molecular oxygen"/>
    <property type="evidence" value="ECO:0007669"/>
    <property type="project" value="UniProtKB-UniRule"/>
</dbReference>
<organism evidence="4 5">
    <name type="scientific">Aquisalibacillus elongatus</name>
    <dbReference type="NCBI Taxonomy" id="485577"/>
    <lineage>
        <taxon>Bacteria</taxon>
        <taxon>Bacillati</taxon>
        <taxon>Bacillota</taxon>
        <taxon>Bacilli</taxon>
        <taxon>Bacillales</taxon>
        <taxon>Bacillaceae</taxon>
        <taxon>Aquisalibacillus</taxon>
    </lineage>
</organism>
<dbReference type="PROSITE" id="PS50206">
    <property type="entry name" value="RHODANESE_3"/>
    <property type="match status" value="1"/>
</dbReference>
<dbReference type="Pfam" id="PF00581">
    <property type="entry name" value="Rhodanese"/>
    <property type="match status" value="1"/>
</dbReference>
<dbReference type="InterPro" id="IPR020936">
    <property type="entry name" value="TrhO"/>
</dbReference>
<dbReference type="NCBIfam" id="NF001135">
    <property type="entry name" value="PRK00142.1-3"/>
    <property type="match status" value="1"/>
</dbReference>
<keyword evidence="1 2" id="KW-0819">tRNA processing</keyword>
<dbReference type="InterPro" id="IPR036873">
    <property type="entry name" value="Rhodanese-like_dom_sf"/>
</dbReference>
<evidence type="ECO:0000256" key="2">
    <source>
        <dbReference type="HAMAP-Rule" id="MF_00469"/>
    </source>
</evidence>
<keyword evidence="2" id="KW-0560">Oxidoreductase</keyword>
<dbReference type="OrthoDB" id="9778326at2"/>
<protein>
    <recommendedName>
        <fullName evidence="2">tRNA uridine(34) hydroxylase</fullName>
        <ecNumber evidence="2">1.14.-.-</ecNumber>
    </recommendedName>
    <alternativeName>
        <fullName evidence="2">tRNA hydroxylation protein O</fullName>
    </alternativeName>
</protein>
<comment type="catalytic activity">
    <reaction evidence="2">
        <text>uridine(34) in tRNA + AH2 + O2 = 5-hydroxyuridine(34) in tRNA + A + H2O</text>
        <dbReference type="Rhea" id="RHEA:64224"/>
        <dbReference type="Rhea" id="RHEA-COMP:11727"/>
        <dbReference type="Rhea" id="RHEA-COMP:13381"/>
        <dbReference type="ChEBI" id="CHEBI:13193"/>
        <dbReference type="ChEBI" id="CHEBI:15377"/>
        <dbReference type="ChEBI" id="CHEBI:15379"/>
        <dbReference type="ChEBI" id="CHEBI:17499"/>
        <dbReference type="ChEBI" id="CHEBI:65315"/>
        <dbReference type="ChEBI" id="CHEBI:136877"/>
    </reaction>
</comment>
<comment type="caution">
    <text evidence="4">The sequence shown here is derived from an EMBL/GenBank/DDBJ whole genome shotgun (WGS) entry which is preliminary data.</text>
</comment>
<accession>A0A3N5BUH0</accession>
<dbReference type="HAMAP" id="MF_00469">
    <property type="entry name" value="TrhO"/>
    <property type="match status" value="1"/>
</dbReference>
<dbReference type="PANTHER" id="PTHR43268">
    <property type="entry name" value="THIOSULFATE SULFURTRANSFERASE/RHODANESE-LIKE DOMAIN-CONTAINING PROTEIN 2"/>
    <property type="match status" value="1"/>
</dbReference>
<dbReference type="RefSeq" id="WP_124221934.1">
    <property type="nucleotide sequence ID" value="NZ_RKRF01000009.1"/>
</dbReference>
<dbReference type="PANTHER" id="PTHR43268:SF3">
    <property type="entry name" value="RHODANESE-LIKE DOMAIN-CONTAINING PROTEIN 7-RELATED"/>
    <property type="match status" value="1"/>
</dbReference>
<dbReference type="EMBL" id="RKRF01000009">
    <property type="protein sequence ID" value="RPF53418.1"/>
    <property type="molecule type" value="Genomic_DNA"/>
</dbReference>
<dbReference type="Gene3D" id="3.40.250.10">
    <property type="entry name" value="Rhodanese-like domain"/>
    <property type="match status" value="1"/>
</dbReference>
<reference evidence="4 5" key="1">
    <citation type="submission" date="2018-11" db="EMBL/GenBank/DDBJ databases">
        <title>Genomic Encyclopedia of Type Strains, Phase IV (KMG-IV): sequencing the most valuable type-strain genomes for metagenomic binning, comparative biology and taxonomic classification.</title>
        <authorList>
            <person name="Goeker M."/>
        </authorList>
    </citation>
    <scope>NUCLEOTIDE SEQUENCE [LARGE SCALE GENOMIC DNA]</scope>
    <source>
        <strain evidence="4 5">DSM 18090</strain>
    </source>
</reference>
<evidence type="ECO:0000256" key="1">
    <source>
        <dbReference type="ARBA" id="ARBA00022694"/>
    </source>
</evidence>
<sequence length="324" mass="37962">MGDKTYRVLLYYKYVHIDNPEELTKDHLKFCKDLGLKGRILIAEEGINGTVSGTIEQTDKYMEELRHDPRFADMEFKIDEAGGHAFKKMHVRHRPEIVSLSLEDDIDPNELTGNYLEPKEFKKLLQDENTIVLDARNDYEYDLGHFRGAIRPDIKTFRELPDWVEENKDMLEGKRILTYCTGGIRCEKFSGWLKKQGFEDVNQLHGGIATYGKDPEVQGELWDGQMYVFDERISVPVNQKEHVVVGRDYFTGEPCERYVNCANPDCNKQILCSEENEHFYMRGCTHECRTTDRNLYIEEYELSEEEIQERLRKIEEYEAQTQGA</sequence>
<dbReference type="SUPFAM" id="SSF52821">
    <property type="entry name" value="Rhodanese/Cell cycle control phosphatase"/>
    <property type="match status" value="1"/>
</dbReference>
<dbReference type="InterPro" id="IPR040503">
    <property type="entry name" value="TRHO_N"/>
</dbReference>
<comment type="function">
    <text evidence="2">Catalyzes oxygen-dependent 5-hydroxyuridine (ho5U) modification at position 34 in tRNAs.</text>
</comment>
<comment type="similarity">
    <text evidence="2">Belongs to the TrhO family.</text>
</comment>
<feature type="domain" description="Rhodanese" evidence="3">
    <location>
        <begin position="126"/>
        <end position="220"/>
    </location>
</feature>
<dbReference type="SMART" id="SM00450">
    <property type="entry name" value="RHOD"/>
    <property type="match status" value="1"/>
</dbReference>
<dbReference type="Proteomes" id="UP000276443">
    <property type="component" value="Unassembled WGS sequence"/>
</dbReference>
<dbReference type="InterPro" id="IPR022111">
    <property type="entry name" value="Rhodanese_C"/>
</dbReference>
<dbReference type="Pfam" id="PF17773">
    <property type="entry name" value="UPF0176_N"/>
    <property type="match status" value="1"/>
</dbReference>
<dbReference type="EC" id="1.14.-.-" evidence="2"/>